<feature type="domain" description="CxC2-like cysteine cluster KDZ transposase-associated" evidence="2">
    <location>
        <begin position="380"/>
        <end position="417"/>
    </location>
</feature>
<gene>
    <name evidence="3" type="ORF">DFH08DRAFT_801795</name>
</gene>
<reference evidence="3" key="1">
    <citation type="submission" date="2023-03" db="EMBL/GenBank/DDBJ databases">
        <title>Massive genome expansion in bonnet fungi (Mycena s.s.) driven by repeated elements and novel gene families across ecological guilds.</title>
        <authorList>
            <consortium name="Lawrence Berkeley National Laboratory"/>
            <person name="Harder C.B."/>
            <person name="Miyauchi S."/>
            <person name="Viragh M."/>
            <person name="Kuo A."/>
            <person name="Thoen E."/>
            <person name="Andreopoulos B."/>
            <person name="Lu D."/>
            <person name="Skrede I."/>
            <person name="Drula E."/>
            <person name="Henrissat B."/>
            <person name="Morin E."/>
            <person name="Kohler A."/>
            <person name="Barry K."/>
            <person name="LaButti K."/>
            <person name="Morin E."/>
            <person name="Salamov A."/>
            <person name="Lipzen A."/>
            <person name="Mereny Z."/>
            <person name="Hegedus B."/>
            <person name="Baldrian P."/>
            <person name="Stursova M."/>
            <person name="Weitz H."/>
            <person name="Taylor A."/>
            <person name="Grigoriev I.V."/>
            <person name="Nagy L.G."/>
            <person name="Martin F."/>
            <person name="Kauserud H."/>
        </authorList>
    </citation>
    <scope>NUCLEOTIDE SEQUENCE</scope>
    <source>
        <strain evidence="3">CBHHK002</strain>
    </source>
</reference>
<dbReference type="Pfam" id="PF18803">
    <property type="entry name" value="CxC2"/>
    <property type="match status" value="1"/>
</dbReference>
<accession>A0AAD7AH88</accession>
<evidence type="ECO:0000256" key="1">
    <source>
        <dbReference type="SAM" id="MobiDB-lite"/>
    </source>
</evidence>
<feature type="region of interest" description="Disordered" evidence="1">
    <location>
        <begin position="69"/>
        <end position="104"/>
    </location>
</feature>
<dbReference type="InterPro" id="IPR041457">
    <property type="entry name" value="CxC2_KDZ-assoc"/>
</dbReference>
<protein>
    <recommendedName>
        <fullName evidence="2">CxC2-like cysteine cluster KDZ transposase-associated domain-containing protein</fullName>
    </recommendedName>
</protein>
<name>A0AAD7AH88_9AGAR</name>
<evidence type="ECO:0000313" key="3">
    <source>
        <dbReference type="EMBL" id="KAJ7357916.1"/>
    </source>
</evidence>
<dbReference type="Proteomes" id="UP001218218">
    <property type="component" value="Unassembled WGS sequence"/>
</dbReference>
<comment type="caution">
    <text evidence="3">The sequence shown here is derived from an EMBL/GenBank/DDBJ whole genome shotgun (WGS) entry which is preliminary data.</text>
</comment>
<dbReference type="EMBL" id="JARIHO010000007">
    <property type="protein sequence ID" value="KAJ7357916.1"/>
    <property type="molecule type" value="Genomic_DNA"/>
</dbReference>
<proteinExistence type="predicted"/>
<feature type="compositionally biased region" description="Basic and acidic residues" evidence="1">
    <location>
        <begin position="1"/>
        <end position="16"/>
    </location>
</feature>
<feature type="region of interest" description="Disordered" evidence="1">
    <location>
        <begin position="1"/>
        <end position="29"/>
    </location>
</feature>
<dbReference type="AlphaFoldDB" id="A0AAD7AH88"/>
<organism evidence="3 4">
    <name type="scientific">Mycena albidolilacea</name>
    <dbReference type="NCBI Taxonomy" id="1033008"/>
    <lineage>
        <taxon>Eukaryota</taxon>
        <taxon>Fungi</taxon>
        <taxon>Dikarya</taxon>
        <taxon>Basidiomycota</taxon>
        <taxon>Agaricomycotina</taxon>
        <taxon>Agaricomycetes</taxon>
        <taxon>Agaricomycetidae</taxon>
        <taxon>Agaricales</taxon>
        <taxon>Marasmiineae</taxon>
        <taxon>Mycenaceae</taxon>
        <taxon>Mycena</taxon>
    </lineage>
</organism>
<sequence length="437" mass="48737">MSRSEEERGAHSKPADVETSEYNTKGGKVVRRREFEVHRIKSRAAQNVRGLLKGVGMHFAERVVTRDLSFHLPPPQPPPARRRQAEQTQQQDEPTARRTLGAGQTSCWPAPFPGLDFMSVRPCECLLDIPKALVWPHQSRPFVIRPGHSVVFRRRHLALYCRTMKSVHSKKNQNVSRRNATASTSMLATNLPTYKITYHTGQPLPPVASAADLPPTDSSVPQSEERYLANATVARPASSVNPAPEVDMIEGRASLPFPDAHEEEPGAVLAYETTAPCDEKGAKKQQTVAHMDELKAQQAVFLDTMLSLHYSSQLHMPCSCSVNRHVRTVACTECLQAELLCPQCWLHKHRTMPTHWALIWDAKGKFFQKHNFCWVMKNTSIALGHYGERCPEADLAQTFTVVDTNGIHATAIKFCRHGGAVGTTTSRSISGRERLFG</sequence>
<evidence type="ECO:0000313" key="4">
    <source>
        <dbReference type="Proteomes" id="UP001218218"/>
    </source>
</evidence>
<keyword evidence="4" id="KW-1185">Reference proteome</keyword>
<evidence type="ECO:0000259" key="2">
    <source>
        <dbReference type="Pfam" id="PF18803"/>
    </source>
</evidence>